<proteinExistence type="inferred from homology"/>
<dbReference type="EMBL" id="GU942957">
    <property type="protein sequence ID" value="ADD92913.1"/>
    <property type="molecule type" value="Genomic_DNA"/>
</dbReference>
<keyword evidence="2" id="KW-0560">Oxidoreductase</keyword>
<dbReference type="AlphaFoldDB" id="D6PB12"/>
<dbReference type="GO" id="GO:0016491">
    <property type="term" value="F:oxidoreductase activity"/>
    <property type="evidence" value="ECO:0007669"/>
    <property type="project" value="UniProtKB-KW"/>
</dbReference>
<dbReference type="PANTHER" id="PTHR24321:SF8">
    <property type="entry name" value="ESTRADIOL 17-BETA-DEHYDROGENASE 8-RELATED"/>
    <property type="match status" value="1"/>
</dbReference>
<evidence type="ECO:0000256" key="2">
    <source>
        <dbReference type="ARBA" id="ARBA00023002"/>
    </source>
</evidence>
<evidence type="ECO:0000313" key="3">
    <source>
        <dbReference type="EMBL" id="ADD92913.1"/>
    </source>
</evidence>
<dbReference type="InterPro" id="IPR020904">
    <property type="entry name" value="Sc_DH/Rdtase_CS"/>
</dbReference>
<dbReference type="SUPFAM" id="SSF51735">
    <property type="entry name" value="NAD(P)-binding Rossmann-fold domains"/>
    <property type="match status" value="1"/>
</dbReference>
<evidence type="ECO:0000256" key="1">
    <source>
        <dbReference type="ARBA" id="ARBA00006484"/>
    </source>
</evidence>
<dbReference type="CDD" id="cd05233">
    <property type="entry name" value="SDR_c"/>
    <property type="match status" value="1"/>
</dbReference>
<dbReference type="PROSITE" id="PS00061">
    <property type="entry name" value="ADH_SHORT"/>
    <property type="match status" value="1"/>
</dbReference>
<dbReference type="Pfam" id="PF13561">
    <property type="entry name" value="adh_short_C2"/>
    <property type="match status" value="1"/>
</dbReference>
<organism evidence="3">
    <name type="scientific">uncultured archaeon MedDCM-OCT-S02-C115</name>
    <dbReference type="NCBI Taxonomy" id="743083"/>
    <lineage>
        <taxon>Archaea</taxon>
        <taxon>environmental samples</taxon>
    </lineage>
</organism>
<reference evidence="3" key="1">
    <citation type="journal article" date="2010" name="ISME J.">
        <title>Metagenome of the Mediterranean deep chlorophyll maximum studied by direct and fosmid library 454 pyrosequencing.</title>
        <authorList>
            <person name="Ghai R."/>
            <person name="Martin-Cuadrado A.B."/>
            <person name="Molto A.G."/>
            <person name="Heredia I.G."/>
            <person name="Cabrera R."/>
            <person name="Martin J."/>
            <person name="Verdu M."/>
            <person name="Deschamps P."/>
            <person name="Moreira D."/>
            <person name="Lopez-Garcia P."/>
            <person name="Mira A."/>
            <person name="Rodriguez-Valera F."/>
        </authorList>
    </citation>
    <scope>NUCLEOTIDE SEQUENCE</scope>
</reference>
<dbReference type="Gene3D" id="3.40.50.720">
    <property type="entry name" value="NAD(P)-binding Rossmann-like Domain"/>
    <property type="match status" value="1"/>
</dbReference>
<dbReference type="InterPro" id="IPR002347">
    <property type="entry name" value="SDR_fam"/>
</dbReference>
<comment type="similarity">
    <text evidence="1">Belongs to the short-chain dehydrogenases/reductases (SDR) family.</text>
</comment>
<accession>D6PB12</accession>
<dbReference type="PANTHER" id="PTHR24321">
    <property type="entry name" value="DEHYDROGENASES, SHORT CHAIN"/>
    <property type="match status" value="1"/>
</dbReference>
<protein>
    <submittedName>
        <fullName evidence="3">NAD dependent epimerase/dehydratase family</fullName>
    </submittedName>
</protein>
<name>D6PB12_9ARCH</name>
<sequence length="201" mass="21587">MVVDEIRDSGIDAVAVNCDVTDAREVALLATHPWVAEGIDTLILNHGRYDRIDAKELDVEHLRRTMATNFEGAFLIWDSVKSHLTSNARICVIGSQLGTRGSPHGADYSASKAALAIWASSLAQSLAPEGKRVNIVAPGFVDTDILAGDSKEKRASREEEVPLKRIGTPEDIAGTVSFLVSEDSNYITGTVVNVNGGLYLP</sequence>
<dbReference type="PRINTS" id="PR00081">
    <property type="entry name" value="GDHRDH"/>
</dbReference>
<dbReference type="InterPro" id="IPR036291">
    <property type="entry name" value="NAD(P)-bd_dom_sf"/>
</dbReference>